<keyword evidence="17" id="KW-1185">Reference proteome</keyword>
<dbReference type="eggNOG" id="COG2890">
    <property type="taxonomic scope" value="Bacteria"/>
</dbReference>
<dbReference type="InterPro" id="IPR038546">
    <property type="entry name" value="Hen1_N_sf"/>
</dbReference>
<organism evidence="16 17">
    <name type="scientific">Kineococcus radiotolerans (strain ATCC BAA-149 / DSM 14245 / SRS30216)</name>
    <dbReference type="NCBI Taxonomy" id="266940"/>
    <lineage>
        <taxon>Bacteria</taxon>
        <taxon>Bacillati</taxon>
        <taxon>Actinomycetota</taxon>
        <taxon>Actinomycetes</taxon>
        <taxon>Kineosporiales</taxon>
        <taxon>Kineosporiaceae</taxon>
        <taxon>Kineococcus</taxon>
    </lineage>
</organism>
<evidence type="ECO:0000256" key="6">
    <source>
        <dbReference type="ARBA" id="ARBA00022691"/>
    </source>
</evidence>
<evidence type="ECO:0000256" key="7">
    <source>
        <dbReference type="ARBA" id="ARBA00022723"/>
    </source>
</evidence>
<keyword evidence="8" id="KW-0460">Magnesium</keyword>
<feature type="domain" description="Methyltransferase type 12" evidence="14">
    <location>
        <begin position="304"/>
        <end position="393"/>
    </location>
</feature>
<keyword evidence="6" id="KW-0949">S-adenosyl-L-methionine</keyword>
<dbReference type="GO" id="GO:0031047">
    <property type="term" value="P:regulatory ncRNA-mediated gene silencing"/>
    <property type="evidence" value="ECO:0007669"/>
    <property type="project" value="UniProtKB-KW"/>
</dbReference>
<dbReference type="Pfam" id="PF12623">
    <property type="entry name" value="Hen1_L"/>
    <property type="match status" value="1"/>
</dbReference>
<dbReference type="InterPro" id="IPR026610">
    <property type="entry name" value="Hen1"/>
</dbReference>
<accession>A6W793</accession>
<protein>
    <recommendedName>
        <fullName evidence="3">Small RNA 2'-O-methyltransferase</fullName>
        <ecNumber evidence="11">2.1.1.386</ecNumber>
    </recommendedName>
</protein>
<evidence type="ECO:0000256" key="12">
    <source>
        <dbReference type="ARBA" id="ARBA00048418"/>
    </source>
</evidence>
<dbReference type="NCBIfam" id="TIGR04074">
    <property type="entry name" value="bacter_Hen1"/>
    <property type="match status" value="1"/>
</dbReference>
<dbReference type="Gene3D" id="3.40.50.150">
    <property type="entry name" value="Vaccinia Virus protein VP39"/>
    <property type="match status" value="1"/>
</dbReference>
<feature type="domain" description="Hen1 N-terminal" evidence="15">
    <location>
        <begin position="14"/>
        <end position="258"/>
    </location>
</feature>
<evidence type="ECO:0000256" key="1">
    <source>
        <dbReference type="ARBA" id="ARBA00001946"/>
    </source>
</evidence>
<dbReference type="Proteomes" id="UP000001116">
    <property type="component" value="Chromosome"/>
</dbReference>
<evidence type="ECO:0000256" key="10">
    <source>
        <dbReference type="ARBA" id="ARBA00023158"/>
    </source>
</evidence>
<keyword evidence="4 16" id="KW-0489">Methyltransferase</keyword>
<proteinExistence type="inferred from homology"/>
<keyword evidence="10" id="KW-0943">RNA-mediated gene silencing</keyword>
<evidence type="ECO:0000259" key="15">
    <source>
        <dbReference type="Pfam" id="PF12623"/>
    </source>
</evidence>
<keyword evidence="7" id="KW-0479">Metal-binding</keyword>
<name>A6W793_KINRD</name>
<dbReference type="Gene3D" id="3.30.1610.20">
    <property type="entry name" value="Hen1, N-terminal domain"/>
    <property type="match status" value="1"/>
</dbReference>
<keyword evidence="9" id="KW-0694">RNA-binding</keyword>
<keyword evidence="5" id="KW-0808">Transferase</keyword>
<evidence type="ECO:0000256" key="2">
    <source>
        <dbReference type="ARBA" id="ARBA00009026"/>
    </source>
</evidence>
<dbReference type="STRING" id="266940.Krad_1194"/>
<dbReference type="InterPro" id="IPR024026">
    <property type="entry name" value="3'-RNA_MeTfrase_Hen1_bac"/>
</dbReference>
<comment type="catalytic activity">
    <reaction evidence="12">
        <text>small RNA 3'-end nucleotide + S-adenosyl-L-methionine = small RNA 3'-end 2'-O-methylnucleotide + S-adenosyl-L-homocysteine + H(+)</text>
        <dbReference type="Rhea" id="RHEA:37887"/>
        <dbReference type="Rhea" id="RHEA-COMP:10415"/>
        <dbReference type="Rhea" id="RHEA-COMP:10416"/>
        <dbReference type="ChEBI" id="CHEBI:15378"/>
        <dbReference type="ChEBI" id="CHEBI:57856"/>
        <dbReference type="ChEBI" id="CHEBI:59789"/>
        <dbReference type="ChEBI" id="CHEBI:74896"/>
        <dbReference type="ChEBI" id="CHEBI:74898"/>
        <dbReference type="EC" id="2.1.1.386"/>
    </reaction>
</comment>
<dbReference type="AlphaFoldDB" id="A6W793"/>
<feature type="region of interest" description="Disordered" evidence="13">
    <location>
        <begin position="261"/>
        <end position="280"/>
    </location>
</feature>
<dbReference type="GO" id="GO:0003723">
    <property type="term" value="F:RNA binding"/>
    <property type="evidence" value="ECO:0007669"/>
    <property type="project" value="UniProtKB-KW"/>
</dbReference>
<evidence type="ECO:0000313" key="16">
    <source>
        <dbReference type="EMBL" id="ABS02682.1"/>
    </source>
</evidence>
<evidence type="ECO:0000256" key="11">
    <source>
        <dbReference type="ARBA" id="ARBA00035025"/>
    </source>
</evidence>
<dbReference type="PANTHER" id="PTHR21404:SF3">
    <property type="entry name" value="SMALL RNA 2'-O-METHYLTRANSFERASE"/>
    <property type="match status" value="1"/>
</dbReference>
<comment type="similarity">
    <text evidence="2">Belongs to the methyltransferase superfamily. HEN1 family.</text>
</comment>
<evidence type="ECO:0000256" key="5">
    <source>
        <dbReference type="ARBA" id="ARBA00022679"/>
    </source>
</evidence>
<evidence type="ECO:0000259" key="14">
    <source>
        <dbReference type="Pfam" id="PF08242"/>
    </source>
</evidence>
<dbReference type="HOGENOM" id="CLU_042787_0_0_11"/>
<gene>
    <name evidence="16" type="ordered locus">Krad_1194</name>
</gene>
<dbReference type="GO" id="GO:0046872">
    <property type="term" value="F:metal ion binding"/>
    <property type="evidence" value="ECO:0007669"/>
    <property type="project" value="UniProtKB-KW"/>
</dbReference>
<dbReference type="EC" id="2.1.1.386" evidence="11"/>
<dbReference type="EMBL" id="CP000750">
    <property type="protein sequence ID" value="ABS02682.1"/>
    <property type="molecule type" value="Genomic_DNA"/>
</dbReference>
<dbReference type="SUPFAM" id="SSF53335">
    <property type="entry name" value="S-adenosyl-L-methionine-dependent methyltransferases"/>
    <property type="match status" value="1"/>
</dbReference>
<dbReference type="KEGG" id="kra:Krad_1194"/>
<evidence type="ECO:0000256" key="4">
    <source>
        <dbReference type="ARBA" id="ARBA00022603"/>
    </source>
</evidence>
<dbReference type="InterPro" id="IPR024740">
    <property type="entry name" value="Hen1_N"/>
</dbReference>
<evidence type="ECO:0000256" key="9">
    <source>
        <dbReference type="ARBA" id="ARBA00022884"/>
    </source>
</evidence>
<dbReference type="PANTHER" id="PTHR21404">
    <property type="entry name" value="HEN1"/>
    <property type="match status" value="1"/>
</dbReference>
<evidence type="ECO:0000313" key="17">
    <source>
        <dbReference type="Proteomes" id="UP000001116"/>
    </source>
</evidence>
<dbReference type="GO" id="GO:0090486">
    <property type="term" value="F:small RNA 2'-O-methyltransferase activity"/>
    <property type="evidence" value="ECO:0007669"/>
    <property type="project" value="UniProtKB-EC"/>
</dbReference>
<evidence type="ECO:0000256" key="8">
    <source>
        <dbReference type="ARBA" id="ARBA00022842"/>
    </source>
</evidence>
<dbReference type="InterPro" id="IPR029063">
    <property type="entry name" value="SAM-dependent_MTases_sf"/>
</dbReference>
<comment type="cofactor">
    <cofactor evidence="1">
        <name>Mg(2+)</name>
        <dbReference type="ChEBI" id="CHEBI:18420"/>
    </cofactor>
</comment>
<sequence length="480" mass="52330">MRPGRDPWSAGPVILTVTAQRPAPDVPAGDLGFLLHKHPDRVQTAEQGAVTTHVLYPESSPERTTVALVLEVDPVGLVRTARGETQSVLGQYVNDRPYAASSLLAVAIGRAFSTALAGRCTARPELVDLRWPLQVRLPAVPARSGGPDLVRRLFEPLGWDVSARELPLDETVPGWGASRYVDLVLEGSARVADLLAQLYVLLPVLDDAQHYWVGEREVDKLVRRGGEWLATHPERDLVTARYLKHRRDLVLDALDRLADVDEGGAGPATTPAGDGEEQRVPLREHRRAAVLAVLRESGAARVADLGCGQGQLLAALAADARFTSIVGTDVSVRALQQASRRLRLDRAPDPGRVQLFQSSLTYRDERLKGLDAAVLSEVVEHVDPPRLPALERVVFGDAAPATVVVTTPNREYDVHYAQLFENGFRHADHRFEWTRAEFARWADGVCARFGYSVRLLGVGDADPQVGPPTQLAVFSRAVAA</sequence>
<reference evidence="17" key="1">
    <citation type="journal article" date="2008" name="PLoS ONE">
        <title>Survival in nuclear waste, extreme resistance, and potential applications gleaned from the genome sequence of Kineococcus radiotolerans SRS30216.</title>
        <authorList>
            <person name="Bagwell C.E."/>
            <person name="Bhat S."/>
            <person name="Hawkins G.M."/>
            <person name="Smith B.W."/>
            <person name="Biswas T."/>
            <person name="Hoover T.R."/>
            <person name="Saunders E."/>
            <person name="Han C.S."/>
            <person name="Tsodikov O.V."/>
            <person name="Shimkets L.J."/>
        </authorList>
    </citation>
    <scope>NUCLEOTIDE SEQUENCE [LARGE SCALE GENOMIC DNA]</scope>
    <source>
        <strain evidence="17">ATCC BAA-149 / DSM 14245 / SRS30216</strain>
    </source>
</reference>
<evidence type="ECO:0000256" key="13">
    <source>
        <dbReference type="SAM" id="MobiDB-lite"/>
    </source>
</evidence>
<dbReference type="Pfam" id="PF08242">
    <property type="entry name" value="Methyltransf_12"/>
    <property type="match status" value="1"/>
</dbReference>
<dbReference type="InterPro" id="IPR013217">
    <property type="entry name" value="Methyltransf_12"/>
</dbReference>
<evidence type="ECO:0000256" key="3">
    <source>
        <dbReference type="ARBA" id="ARBA00021330"/>
    </source>
</evidence>
<dbReference type="GO" id="GO:0001510">
    <property type="term" value="P:RNA methylation"/>
    <property type="evidence" value="ECO:0007669"/>
    <property type="project" value="InterPro"/>
</dbReference>